<feature type="transmembrane region" description="Helical" evidence="1">
    <location>
        <begin position="355"/>
        <end position="376"/>
    </location>
</feature>
<feature type="transmembrane region" description="Helical" evidence="1">
    <location>
        <begin position="101"/>
        <end position="119"/>
    </location>
</feature>
<protein>
    <recommendedName>
        <fullName evidence="4">O-antigen ligase domain-containing protein</fullName>
    </recommendedName>
</protein>
<evidence type="ECO:0008006" key="4">
    <source>
        <dbReference type="Google" id="ProtNLM"/>
    </source>
</evidence>
<keyword evidence="1" id="KW-1133">Transmembrane helix</keyword>
<sequence length="399" mass="43774">MNPMQPSSLVARVIPPQIHLTLVAILLFAEIVYSSRLHMLFPYLNSQPLVLGLIFAISGIYAALTWIDGFASQIISFLIATSVVAGAVYNSEQVTNLPNKLSTAFQFAPLFTFGVFFALERVALAEATMRMVVISTTIYVCSYLIVVLLFMSELMPALYLRPILLTDVERGDRIFVYAGAAAFAWYYWFGRALQERTLWSMILATFCGVAILLTLSRLFISCVVLMTALFVLRFSTSAIRKIALMILGSSTLLYTFGFIDVSFNPFSAFSADSSGGARAIEYDLARHLLFNSPLLGIGVHQSSYELGFVTGNYFFASADLGPLGVWLDFGALGLCLFFAASYVSCQPIMSIPQRFGWPLFLTGSMLTAYGCIAPNLFSQGGALYFAMIFGFSAARTGTK</sequence>
<dbReference type="EMBL" id="PVZS01000031">
    <property type="protein sequence ID" value="PSC03131.1"/>
    <property type="molecule type" value="Genomic_DNA"/>
</dbReference>
<feature type="transmembrane region" description="Helical" evidence="1">
    <location>
        <begin position="40"/>
        <end position="64"/>
    </location>
</feature>
<feature type="transmembrane region" description="Helical" evidence="1">
    <location>
        <begin position="70"/>
        <end position="89"/>
    </location>
</feature>
<feature type="transmembrane region" description="Helical" evidence="1">
    <location>
        <begin position="14"/>
        <end position="33"/>
    </location>
</feature>
<reference evidence="3" key="1">
    <citation type="submission" date="2018-03" db="EMBL/GenBank/DDBJ databases">
        <authorList>
            <person name="Sun L."/>
            <person name="Liu H."/>
            <person name="Chen W."/>
            <person name="Huang K."/>
            <person name="Liu W."/>
            <person name="Gao X."/>
        </authorList>
    </citation>
    <scope>NUCLEOTIDE SEQUENCE [LARGE SCALE GENOMIC DNA]</scope>
    <source>
        <strain evidence="3">SH9</strain>
    </source>
</reference>
<dbReference type="AlphaFoldDB" id="A0A2T1HNG5"/>
<dbReference type="OrthoDB" id="8433605at2"/>
<name>A0A2T1HNG5_9HYPH</name>
<feature type="transmembrane region" description="Helical" evidence="1">
    <location>
        <begin position="172"/>
        <end position="189"/>
    </location>
</feature>
<evidence type="ECO:0000256" key="1">
    <source>
        <dbReference type="SAM" id="Phobius"/>
    </source>
</evidence>
<gene>
    <name evidence="2" type="ORF">SLNSH_20595</name>
</gene>
<keyword evidence="3" id="KW-1185">Reference proteome</keyword>
<dbReference type="Proteomes" id="UP000239772">
    <property type="component" value="Unassembled WGS sequence"/>
</dbReference>
<dbReference type="RefSeq" id="WP_106339491.1">
    <property type="nucleotide sequence ID" value="NZ_PVZS01000031.1"/>
</dbReference>
<evidence type="ECO:0000313" key="2">
    <source>
        <dbReference type="EMBL" id="PSC03131.1"/>
    </source>
</evidence>
<feature type="transmembrane region" description="Helical" evidence="1">
    <location>
        <begin position="201"/>
        <end position="230"/>
    </location>
</feature>
<organism evidence="2 3">
    <name type="scientific">Alsobacter soli</name>
    <dbReference type="NCBI Taxonomy" id="2109933"/>
    <lineage>
        <taxon>Bacteria</taxon>
        <taxon>Pseudomonadati</taxon>
        <taxon>Pseudomonadota</taxon>
        <taxon>Alphaproteobacteria</taxon>
        <taxon>Hyphomicrobiales</taxon>
        <taxon>Alsobacteraceae</taxon>
        <taxon>Alsobacter</taxon>
    </lineage>
</organism>
<keyword evidence="1" id="KW-0812">Transmembrane</keyword>
<feature type="transmembrane region" description="Helical" evidence="1">
    <location>
        <begin position="242"/>
        <end position="259"/>
    </location>
</feature>
<feature type="transmembrane region" description="Helical" evidence="1">
    <location>
        <begin position="131"/>
        <end position="151"/>
    </location>
</feature>
<comment type="caution">
    <text evidence="2">The sequence shown here is derived from an EMBL/GenBank/DDBJ whole genome shotgun (WGS) entry which is preliminary data.</text>
</comment>
<proteinExistence type="predicted"/>
<evidence type="ECO:0000313" key="3">
    <source>
        <dbReference type="Proteomes" id="UP000239772"/>
    </source>
</evidence>
<keyword evidence="1" id="KW-0472">Membrane</keyword>
<feature type="transmembrane region" description="Helical" evidence="1">
    <location>
        <begin position="323"/>
        <end position="343"/>
    </location>
</feature>
<accession>A0A2T1HNG5</accession>